<evidence type="ECO:0000313" key="2">
    <source>
        <dbReference type="EMBL" id="BBH88038.1"/>
    </source>
</evidence>
<gene>
    <name evidence="2" type="ORF">KTC_27890</name>
</gene>
<keyword evidence="1" id="KW-1133">Transmembrane helix</keyword>
<protein>
    <submittedName>
        <fullName evidence="2">Uncharacterized protein</fullName>
    </submittedName>
</protein>
<name>A0A455SKY9_9CHLR</name>
<reference evidence="2" key="1">
    <citation type="submission" date="2018-12" db="EMBL/GenBank/DDBJ databases">
        <title>Novel natural products biosynthetic potential of the class Ktedonobacteria.</title>
        <authorList>
            <person name="Zheng Y."/>
            <person name="Saitou A."/>
            <person name="Wang C.M."/>
            <person name="Toyoda A."/>
            <person name="Minakuchi Y."/>
            <person name="Sekiguchi Y."/>
            <person name="Ueda K."/>
            <person name="Takano H."/>
            <person name="Sakai Y."/>
            <person name="Yokota A."/>
            <person name="Yabe S."/>
        </authorList>
    </citation>
    <scope>NUCLEOTIDE SEQUENCE</scope>
    <source>
        <strain evidence="2">COM3</strain>
    </source>
</reference>
<keyword evidence="1" id="KW-0812">Transmembrane</keyword>
<evidence type="ECO:0000256" key="1">
    <source>
        <dbReference type="SAM" id="Phobius"/>
    </source>
</evidence>
<organism evidence="2">
    <name type="scientific">Thermosporothrix sp. COM3</name>
    <dbReference type="NCBI Taxonomy" id="2490863"/>
    <lineage>
        <taxon>Bacteria</taxon>
        <taxon>Bacillati</taxon>
        <taxon>Chloroflexota</taxon>
        <taxon>Ktedonobacteria</taxon>
        <taxon>Ktedonobacterales</taxon>
        <taxon>Thermosporotrichaceae</taxon>
        <taxon>Thermosporothrix</taxon>
    </lineage>
</organism>
<dbReference type="EMBL" id="AP019376">
    <property type="protein sequence ID" value="BBH88038.1"/>
    <property type="molecule type" value="Genomic_DNA"/>
</dbReference>
<feature type="transmembrane region" description="Helical" evidence="1">
    <location>
        <begin position="401"/>
        <end position="426"/>
    </location>
</feature>
<proteinExistence type="predicted"/>
<keyword evidence="1" id="KW-0472">Membrane</keyword>
<feature type="transmembrane region" description="Helical" evidence="1">
    <location>
        <begin position="432"/>
        <end position="450"/>
    </location>
</feature>
<accession>A0A455SKY9</accession>
<dbReference type="AlphaFoldDB" id="A0A455SKY9"/>
<sequence length="518" mass="59337">MTDFQEIALDVNIPVLHSVRKDGANVIATRVPLDDVRLQKWGWILSLSHGNEYQEQNDIDTLIDRSGKRYPKVYYLADILNYIEKWECRDWEIGYQKSDDNKKTLLLNTSSGKEERDLQQIIEASNDHLRHTLEMQTIELYNRLIKQSRDFHQESENHLNEVERQLGVNVQQLEESIGKLSATLVHEQSQTMEQLKKILIEELMPGIAQHTEWQRVEEVFEETRERIVREQSQTIEQKSIFLLDSLKESLSQQLTLLQGDVIRSLENKINAGSVGYVEEIIDGNNDIMQKLDVLESNMEKQYITLQEDNERLTSIKGLLSTQQDKQNVEAQEIREKLAQIIALLEPEEEQDSTKKDVLSGSSMNVKTRRASTQIERITKDHQSLINEFFNSSKKQADEAFAVVRFINILGAIACVFCLVLSVVMLFFQQFTYSAVLGSIGGIGTTLATILGKLSANTQMHVAEQFEKSLEILNTTYQPIVAQTMCAIYADEDRKQAALDKIIDRLLVTNEDKSTINAK</sequence>